<feature type="transmembrane region" description="Helical" evidence="7">
    <location>
        <begin position="132"/>
        <end position="156"/>
    </location>
</feature>
<sequence length="301" mass="33687">MEAAKSLKVNSVKNKSKTSSTKNTISKVKEITYTILIYAELIFMCFIVLFPVVWIVGSSFNEGTSLAGATPIPANPTIAHYVELFEKTNFAKWYLNTLKIAVINMLFSVFLSTTMGYIFARFRFKGKKPALISILVLQMFPSFMGMTALYILFLTFNLLDNHWALILCYSAGQIPYNTWLIKGYMNSIPKELDESAMLDGATKGQIFFKIMFPLIQPIVSFVAVTTFMTPWMDFIFPRLIISSNHKLTLAVGLYDMISGNSQNNFTMFAAGCVLVAVPITLVYISMQKFLIEGMTAGANKG</sequence>
<dbReference type="InterPro" id="IPR000515">
    <property type="entry name" value="MetI-like"/>
</dbReference>
<dbReference type="CDD" id="cd06261">
    <property type="entry name" value="TM_PBP2"/>
    <property type="match status" value="1"/>
</dbReference>
<evidence type="ECO:0000259" key="8">
    <source>
        <dbReference type="PROSITE" id="PS50928"/>
    </source>
</evidence>
<evidence type="ECO:0000256" key="7">
    <source>
        <dbReference type="RuleBase" id="RU363032"/>
    </source>
</evidence>
<feature type="domain" description="ABC transmembrane type-1" evidence="8">
    <location>
        <begin position="94"/>
        <end position="286"/>
    </location>
</feature>
<dbReference type="Proteomes" id="UP001058072">
    <property type="component" value="Chromosome"/>
</dbReference>
<feature type="transmembrane region" description="Helical" evidence="7">
    <location>
        <begin position="35"/>
        <end position="56"/>
    </location>
</feature>
<gene>
    <name evidence="9" type="ORF">J0J70_01985</name>
</gene>
<reference evidence="9" key="1">
    <citation type="submission" date="2021-03" db="EMBL/GenBank/DDBJ databases">
        <title>Comparative Genomics and Metabolomics in the genus Turicibacter.</title>
        <authorList>
            <person name="Maki J."/>
            <person name="Looft T."/>
        </authorList>
    </citation>
    <scope>NUCLEOTIDE SEQUENCE</scope>
    <source>
        <strain evidence="9">ISU324</strain>
    </source>
</reference>
<keyword evidence="4 7" id="KW-0812">Transmembrane</keyword>
<keyword evidence="2 7" id="KW-0813">Transport</keyword>
<dbReference type="GO" id="GO:0042956">
    <property type="term" value="P:maltodextrin transmembrane transport"/>
    <property type="evidence" value="ECO:0007669"/>
    <property type="project" value="TreeGrafter"/>
</dbReference>
<feature type="transmembrane region" description="Helical" evidence="7">
    <location>
        <begin position="100"/>
        <end position="120"/>
    </location>
</feature>
<dbReference type="PANTHER" id="PTHR32243:SF34">
    <property type="entry name" value="GALACTOOLIGOSACCHARIDES TRANSPORT SYSTEM PERMEASE PROTEIN GANQ"/>
    <property type="match status" value="1"/>
</dbReference>
<protein>
    <submittedName>
        <fullName evidence="9">Sugar ABC transporter permease</fullName>
    </submittedName>
</protein>
<comment type="similarity">
    <text evidence="7">Belongs to the binding-protein-dependent transport system permease family.</text>
</comment>
<feature type="transmembrane region" description="Helical" evidence="7">
    <location>
        <begin position="162"/>
        <end position="185"/>
    </location>
</feature>
<accession>A0A9Q9CHN0</accession>
<dbReference type="SUPFAM" id="SSF161098">
    <property type="entry name" value="MetI-like"/>
    <property type="match status" value="1"/>
</dbReference>
<keyword evidence="3" id="KW-1003">Cell membrane</keyword>
<dbReference type="PROSITE" id="PS50928">
    <property type="entry name" value="ABC_TM1"/>
    <property type="match status" value="1"/>
</dbReference>
<evidence type="ECO:0000256" key="6">
    <source>
        <dbReference type="ARBA" id="ARBA00023136"/>
    </source>
</evidence>
<comment type="subcellular location">
    <subcellularLocation>
        <location evidence="1 7">Cell membrane</location>
        <topology evidence="1 7">Multi-pass membrane protein</topology>
    </subcellularLocation>
</comment>
<dbReference type="EMBL" id="CP071250">
    <property type="protein sequence ID" value="UUF08820.1"/>
    <property type="molecule type" value="Genomic_DNA"/>
</dbReference>
<dbReference type="RefSeq" id="WP_055243707.1">
    <property type="nucleotide sequence ID" value="NZ_CP071250.1"/>
</dbReference>
<dbReference type="GO" id="GO:0015423">
    <property type="term" value="F:ABC-type maltose transporter activity"/>
    <property type="evidence" value="ECO:0007669"/>
    <property type="project" value="TreeGrafter"/>
</dbReference>
<dbReference type="Gene3D" id="1.10.3720.10">
    <property type="entry name" value="MetI-like"/>
    <property type="match status" value="1"/>
</dbReference>
<keyword evidence="6 7" id="KW-0472">Membrane</keyword>
<dbReference type="InterPro" id="IPR050901">
    <property type="entry name" value="BP-dep_ABC_trans_perm"/>
</dbReference>
<keyword evidence="5 7" id="KW-1133">Transmembrane helix</keyword>
<evidence type="ECO:0000256" key="1">
    <source>
        <dbReference type="ARBA" id="ARBA00004651"/>
    </source>
</evidence>
<evidence type="ECO:0000256" key="5">
    <source>
        <dbReference type="ARBA" id="ARBA00022989"/>
    </source>
</evidence>
<evidence type="ECO:0000313" key="9">
    <source>
        <dbReference type="EMBL" id="UUF08820.1"/>
    </source>
</evidence>
<feature type="transmembrane region" description="Helical" evidence="7">
    <location>
        <begin position="206"/>
        <end position="228"/>
    </location>
</feature>
<organism evidence="9 10">
    <name type="scientific">Turicibacter bilis</name>
    <dbReference type="NCBI Taxonomy" id="2735723"/>
    <lineage>
        <taxon>Bacteria</taxon>
        <taxon>Bacillati</taxon>
        <taxon>Bacillota</taxon>
        <taxon>Erysipelotrichia</taxon>
        <taxon>Erysipelotrichales</taxon>
        <taxon>Turicibacteraceae</taxon>
        <taxon>Turicibacter</taxon>
    </lineage>
</organism>
<dbReference type="InterPro" id="IPR035906">
    <property type="entry name" value="MetI-like_sf"/>
</dbReference>
<dbReference type="GO" id="GO:0005886">
    <property type="term" value="C:plasma membrane"/>
    <property type="evidence" value="ECO:0007669"/>
    <property type="project" value="UniProtKB-SubCell"/>
</dbReference>
<name>A0A9Q9CHN0_9FIRM</name>
<proteinExistence type="inferred from homology"/>
<evidence type="ECO:0000313" key="10">
    <source>
        <dbReference type="Proteomes" id="UP001058072"/>
    </source>
</evidence>
<feature type="transmembrane region" description="Helical" evidence="7">
    <location>
        <begin position="265"/>
        <end position="284"/>
    </location>
</feature>
<dbReference type="AlphaFoldDB" id="A0A9Q9CHN0"/>
<evidence type="ECO:0000256" key="3">
    <source>
        <dbReference type="ARBA" id="ARBA00022475"/>
    </source>
</evidence>
<dbReference type="PANTHER" id="PTHR32243">
    <property type="entry name" value="MALTOSE TRANSPORT SYSTEM PERMEASE-RELATED"/>
    <property type="match status" value="1"/>
</dbReference>
<evidence type="ECO:0000256" key="2">
    <source>
        <dbReference type="ARBA" id="ARBA00022448"/>
    </source>
</evidence>
<dbReference type="Pfam" id="PF00528">
    <property type="entry name" value="BPD_transp_1"/>
    <property type="match status" value="1"/>
</dbReference>
<evidence type="ECO:0000256" key="4">
    <source>
        <dbReference type="ARBA" id="ARBA00022692"/>
    </source>
</evidence>